<keyword evidence="1" id="KW-0175">Coiled coil</keyword>
<dbReference type="PANTHER" id="PTHR28594:SF1">
    <property type="entry name" value="ATR-INTERACTING PROTEIN"/>
    <property type="match status" value="1"/>
</dbReference>
<dbReference type="Proteomes" id="UP000246464">
    <property type="component" value="Chromosome 6"/>
</dbReference>
<organism evidence="3 4">
    <name type="scientific">Scophthalmus maximus</name>
    <name type="common">Turbot</name>
    <name type="synonym">Psetta maxima</name>
    <dbReference type="NCBI Taxonomy" id="52904"/>
    <lineage>
        <taxon>Eukaryota</taxon>
        <taxon>Metazoa</taxon>
        <taxon>Chordata</taxon>
        <taxon>Craniata</taxon>
        <taxon>Vertebrata</taxon>
        <taxon>Euteleostomi</taxon>
        <taxon>Actinopterygii</taxon>
        <taxon>Neopterygii</taxon>
        <taxon>Teleostei</taxon>
        <taxon>Neoteleostei</taxon>
        <taxon>Acanthomorphata</taxon>
        <taxon>Carangaria</taxon>
        <taxon>Pleuronectiformes</taxon>
        <taxon>Pleuronectoidei</taxon>
        <taxon>Scophthalmidae</taxon>
        <taxon>Scophthalmus</taxon>
    </lineage>
</organism>
<evidence type="ECO:0000256" key="1">
    <source>
        <dbReference type="SAM" id="Coils"/>
    </source>
</evidence>
<protein>
    <submittedName>
        <fullName evidence="3">ATR-interacting protein</fullName>
    </submittedName>
</protein>
<dbReference type="PANTHER" id="PTHR28594">
    <property type="entry name" value="ATR-INTERACTING PROTEIN"/>
    <property type="match status" value="1"/>
</dbReference>
<feature type="compositionally biased region" description="Low complexity" evidence="2">
    <location>
        <begin position="192"/>
        <end position="204"/>
    </location>
</feature>
<reference evidence="3 4" key="1">
    <citation type="submission" date="2017-12" db="EMBL/GenBank/DDBJ databases">
        <title>Integrating genomic resources of turbot (Scophthalmus maximus) in depth evaluation of genetic and physical mapping variation across individuals.</title>
        <authorList>
            <person name="Martinez P."/>
        </authorList>
    </citation>
    <scope>NUCLEOTIDE SEQUENCE [LARGE SCALE GENOMIC DNA]</scope>
</reference>
<feature type="coiled-coil region" evidence="1">
    <location>
        <begin position="219"/>
        <end position="310"/>
    </location>
</feature>
<evidence type="ECO:0000313" key="3">
    <source>
        <dbReference type="EMBL" id="AWP02183.1"/>
    </source>
</evidence>
<dbReference type="InterPro" id="IPR033349">
    <property type="entry name" value="ATRIP"/>
</dbReference>
<feature type="region of interest" description="Disordered" evidence="2">
    <location>
        <begin position="165"/>
        <end position="218"/>
    </location>
</feature>
<dbReference type="EMBL" id="CP026248">
    <property type="protein sequence ID" value="AWP02183.1"/>
    <property type="molecule type" value="Genomic_DNA"/>
</dbReference>
<gene>
    <name evidence="3" type="ORF">SMAX5B_016416</name>
</gene>
<keyword evidence="4" id="KW-1185">Reference proteome</keyword>
<name>A0A2U9BDZ7_SCOMX</name>
<feature type="compositionally biased region" description="Polar residues" evidence="2">
    <location>
        <begin position="175"/>
        <end position="191"/>
    </location>
</feature>
<evidence type="ECO:0000313" key="4">
    <source>
        <dbReference type="Proteomes" id="UP000246464"/>
    </source>
</evidence>
<evidence type="ECO:0000256" key="2">
    <source>
        <dbReference type="SAM" id="MobiDB-lite"/>
    </source>
</evidence>
<sequence>MKAARHDRIVKGHTVHMEIRKKGKEKAAAPDWLGCEGSAVIGQIVGRADAGLTCDQHTRTRTRVTSRQGSEVGRGDCPPGQGSEVGRGDCPPGQRSEVSAGDPAHFRLLLPHRMNFPPTKRPRGLDHDVVMATSAFDDPFGDDEDFTQDDLDEIDIIASQAVTSAAAGPGIGSGRPSSLSRATTKPSRQNTSGFSSSSSSRGHSGTAGREPVGDREESYSLLEAQQAELKKTLKELEEQIVLKSGEIRVLRDSLRAAQLEKEAQRQKQILLETQRQKETSDREKELNRKVQSLQSELQFKEAEINGMKNKLLSSSSPLNRNSPKVLSSLVQVHHGSVSSSSSPAGNGFITKETFGAQVPTRTTPVKTPMKTRRDDRGGSNSRQEVTRPDPFSSVRPAHLQHRGGILLGLLLQQPLSPSSLSLSHLLSMSLTSSLPTAGFLLHSDAVAASVGEGVSAPGTAPSPVQSLAVTGLNMLSQSRAAGNSSSVRCCPGAVLLLPLLDLHLCRLCRALDSAAASVLPACRTASTAAAPGRREETVMSGFSVEDTGLASLRLLHLLLAHSDEVVETVLSQESQRVTDDKTEPSAADLSLCSHNALLQSVLRLCEAGACVSNSSSSRGDELVLNAMKTLCVLIERTPHTHTDRLQCVLQRVCVCWSADSRLHTVSECVSVLTSMSDHQSLAQQLCSQHDACIFLKLFLYVRNRPDKRATHSDWIMLDLQVVRLLSRLVTQRAENLHSTCQCHAELVQTVVIVFHRQWLDLRASQEPTNSSASPAASLLRECLLLLHWLLLHHAGFSESCRPLLHMYDQVIPAVRDTLRRVPGLSESEELALEEICRSEGDDTDDMETEEIS</sequence>
<feature type="region of interest" description="Disordered" evidence="2">
    <location>
        <begin position="357"/>
        <end position="396"/>
    </location>
</feature>
<accession>A0A2U9BDZ7</accession>
<dbReference type="GO" id="GO:0000077">
    <property type="term" value="P:DNA damage checkpoint signaling"/>
    <property type="evidence" value="ECO:0007669"/>
    <property type="project" value="InterPro"/>
</dbReference>
<dbReference type="STRING" id="52904.ENSSMAP00000028926"/>
<proteinExistence type="predicted"/>
<dbReference type="GO" id="GO:0006281">
    <property type="term" value="P:DNA repair"/>
    <property type="evidence" value="ECO:0007669"/>
    <property type="project" value="TreeGrafter"/>
</dbReference>
<feature type="region of interest" description="Disordered" evidence="2">
    <location>
        <begin position="59"/>
        <end position="100"/>
    </location>
</feature>
<dbReference type="AlphaFoldDB" id="A0A2U9BDZ7"/>